<comment type="caution">
    <text evidence="5">The sequence shown here is derived from an EMBL/GenBank/DDBJ whole genome shotgun (WGS) entry which is preliminary data.</text>
</comment>
<evidence type="ECO:0000256" key="4">
    <source>
        <dbReference type="ARBA" id="ARBA00093447"/>
    </source>
</evidence>
<evidence type="ECO:0000313" key="5">
    <source>
        <dbReference type="EMBL" id="KAG0661392.1"/>
    </source>
</evidence>
<proteinExistence type="inferred from homology"/>
<evidence type="ECO:0000313" key="6">
    <source>
        <dbReference type="Proteomes" id="UP000777482"/>
    </source>
</evidence>
<organism evidence="5 6">
    <name type="scientific">Rhodotorula mucilaginosa</name>
    <name type="common">Yeast</name>
    <name type="synonym">Rhodotorula rubra</name>
    <dbReference type="NCBI Taxonomy" id="5537"/>
    <lineage>
        <taxon>Eukaryota</taxon>
        <taxon>Fungi</taxon>
        <taxon>Dikarya</taxon>
        <taxon>Basidiomycota</taxon>
        <taxon>Pucciniomycotina</taxon>
        <taxon>Microbotryomycetes</taxon>
        <taxon>Sporidiobolales</taxon>
        <taxon>Sporidiobolaceae</taxon>
        <taxon>Rhodotorula</taxon>
    </lineage>
</organism>
<dbReference type="Gene3D" id="3.30.1360.120">
    <property type="entry name" value="Probable tRNA modification gtpase trme, domain 1"/>
    <property type="match status" value="1"/>
</dbReference>
<dbReference type="AlphaFoldDB" id="A0A9P7B5X0"/>
<dbReference type="GO" id="GO:0016226">
    <property type="term" value="P:iron-sulfur cluster assembly"/>
    <property type="evidence" value="ECO:0007669"/>
    <property type="project" value="TreeGrafter"/>
</dbReference>
<keyword evidence="3" id="KW-0496">Mitochondrion</keyword>
<dbReference type="InterPro" id="IPR017703">
    <property type="entry name" value="YgfZ/GCV_T_CS"/>
</dbReference>
<gene>
    <name evidence="5" type="primary">CAF17</name>
    <name evidence="5" type="ORF">C6P46_003989</name>
</gene>
<dbReference type="PANTHER" id="PTHR22602">
    <property type="entry name" value="TRANSFERASE CAF17, MITOCHONDRIAL-RELATED"/>
    <property type="match status" value="1"/>
</dbReference>
<keyword evidence="2" id="KW-0809">Transit peptide</keyword>
<name>A0A9P7B5X0_RHOMI</name>
<dbReference type="SUPFAM" id="SSF103025">
    <property type="entry name" value="Folate-binding domain"/>
    <property type="match status" value="1"/>
</dbReference>
<protein>
    <submittedName>
        <fullName evidence="5">Ccr4 associated factor</fullName>
    </submittedName>
</protein>
<dbReference type="PANTHER" id="PTHR22602:SF0">
    <property type="entry name" value="TRANSFERASE CAF17, MITOCHONDRIAL-RELATED"/>
    <property type="match status" value="1"/>
</dbReference>
<comment type="similarity">
    <text evidence="4">Belongs to the GcvT family. CAF17/IBA57 subfamily.</text>
</comment>
<dbReference type="Proteomes" id="UP000777482">
    <property type="component" value="Unassembled WGS sequence"/>
</dbReference>
<dbReference type="InterPro" id="IPR045179">
    <property type="entry name" value="YgfZ/GcvT"/>
</dbReference>
<keyword evidence="6" id="KW-1185">Reference proteome</keyword>
<dbReference type="EMBL" id="PUHQ01000035">
    <property type="protein sequence ID" value="KAG0661392.1"/>
    <property type="molecule type" value="Genomic_DNA"/>
</dbReference>
<evidence type="ECO:0000256" key="2">
    <source>
        <dbReference type="ARBA" id="ARBA00022946"/>
    </source>
</evidence>
<comment type="subcellular location">
    <subcellularLocation>
        <location evidence="1">Mitochondrion</location>
    </subcellularLocation>
</comment>
<evidence type="ECO:0000256" key="1">
    <source>
        <dbReference type="ARBA" id="ARBA00004173"/>
    </source>
</evidence>
<evidence type="ECO:0000256" key="3">
    <source>
        <dbReference type="ARBA" id="ARBA00023128"/>
    </source>
</evidence>
<dbReference type="InterPro" id="IPR027266">
    <property type="entry name" value="TrmE/GcvT-like"/>
</dbReference>
<dbReference type="GO" id="GO:0005759">
    <property type="term" value="C:mitochondrial matrix"/>
    <property type="evidence" value="ECO:0007669"/>
    <property type="project" value="TreeGrafter"/>
</dbReference>
<dbReference type="OrthoDB" id="191995at2759"/>
<dbReference type="NCBIfam" id="TIGR03317">
    <property type="entry name" value="ygfZ_signature"/>
    <property type="match status" value="1"/>
</dbReference>
<reference evidence="5 6" key="1">
    <citation type="submission" date="2020-11" db="EMBL/GenBank/DDBJ databases">
        <title>Kefir isolates.</title>
        <authorList>
            <person name="Marcisauskas S."/>
            <person name="Kim Y."/>
            <person name="Blasche S."/>
        </authorList>
    </citation>
    <scope>NUCLEOTIDE SEQUENCE [LARGE SCALE GENOMIC DNA]</scope>
    <source>
        <strain evidence="5 6">KR</strain>
    </source>
</reference>
<sequence length="438" mass="48040">MQTLRRSSAARPRCCTCPAVVRLRSFASSARSSAPPFVYTTLPSRALLAVQGPDAPNFLQGLVSNDVRRLAPRGDEDNPEKQRILYANILKADGRYMHDIMLHRPLSPEDDPATSFLIDHDASATVSLRTYLKRHKLRSKLKIGPGPESDLVVAAAWRNPLDSGDGQSTDREVQAAEEWLEERKRAWDPRVVGMGRRWVEPKDGEKPPSELFDQVTPEHYHLHRLVHAVPEGPADFPALPLEANIDFMNGVDYRKGCYVGQELTARTHHKGIVRKRGMIFRLFREGEDANRSIPTEPIPSPDLIPYPSLFPLPPPGSSLTLLRAGTSRRPRASGKLGSSLALISPSSHLQTMALAYGSVRTDHLGEGTDEFDGVFTVKADVSDEAVVAGSAAAVSEPPLELGDGAGESDEAGGRWLAKAFMPAWLEFKLEEEAIAKGL</sequence>
<accession>A0A9P7B5X0</accession>